<accession>A0ABV6NC98</accession>
<feature type="transmembrane region" description="Helical" evidence="9">
    <location>
        <begin position="107"/>
        <end position="128"/>
    </location>
</feature>
<organism evidence="10 11">
    <name type="scientific">Halalkalibacter alkalisediminis</name>
    <dbReference type="NCBI Taxonomy" id="935616"/>
    <lineage>
        <taxon>Bacteria</taxon>
        <taxon>Bacillati</taxon>
        <taxon>Bacillota</taxon>
        <taxon>Bacilli</taxon>
        <taxon>Bacillales</taxon>
        <taxon>Bacillaceae</taxon>
        <taxon>Halalkalibacter</taxon>
    </lineage>
</organism>
<reference evidence="10 11" key="1">
    <citation type="submission" date="2024-09" db="EMBL/GenBank/DDBJ databases">
        <authorList>
            <person name="Sun Q."/>
            <person name="Mori K."/>
        </authorList>
    </citation>
    <scope>NUCLEOTIDE SEQUENCE [LARGE SCALE GENOMIC DNA]</scope>
    <source>
        <strain evidence="10 11">NCAIM B.02301</strain>
    </source>
</reference>
<keyword evidence="8 9" id="KW-0472">Membrane</keyword>
<keyword evidence="3 9" id="KW-0813">Transport</keyword>
<dbReference type="Pfam" id="PF01235">
    <property type="entry name" value="Na_Ala_symp"/>
    <property type="match status" value="1"/>
</dbReference>
<comment type="subcellular location">
    <subcellularLocation>
        <location evidence="1 9">Cell membrane</location>
        <topology evidence="1 9">Multi-pass membrane protein</topology>
    </subcellularLocation>
</comment>
<feature type="transmembrane region" description="Helical" evidence="9">
    <location>
        <begin position="68"/>
        <end position="87"/>
    </location>
</feature>
<dbReference type="RefSeq" id="WP_273840938.1">
    <property type="nucleotide sequence ID" value="NZ_JAQQWT010000003.1"/>
</dbReference>
<dbReference type="PANTHER" id="PTHR30330:SF3">
    <property type="entry name" value="TRANSCRIPTIONAL REGULATOR, LRP FAMILY"/>
    <property type="match status" value="1"/>
</dbReference>
<dbReference type="PANTHER" id="PTHR30330">
    <property type="entry name" value="AGSS FAMILY TRANSPORTER, SODIUM-ALANINE"/>
    <property type="match status" value="1"/>
</dbReference>
<comment type="similarity">
    <text evidence="2 9">Belongs to the alanine or glycine:cation symporter (AGCS) (TC 2.A.25) family.</text>
</comment>
<feature type="transmembrane region" description="Helical" evidence="9">
    <location>
        <begin position="135"/>
        <end position="153"/>
    </location>
</feature>
<keyword evidence="6 9" id="KW-0769">Symport</keyword>
<name>A0ABV6NC98_9BACI</name>
<evidence type="ECO:0000256" key="6">
    <source>
        <dbReference type="ARBA" id="ARBA00022847"/>
    </source>
</evidence>
<dbReference type="InterPro" id="IPR001463">
    <property type="entry name" value="Na/Ala_symport"/>
</dbReference>
<feature type="transmembrane region" description="Helical" evidence="9">
    <location>
        <begin position="165"/>
        <end position="188"/>
    </location>
</feature>
<keyword evidence="4 9" id="KW-1003">Cell membrane</keyword>
<keyword evidence="11" id="KW-1185">Reference proteome</keyword>
<evidence type="ECO:0000313" key="11">
    <source>
        <dbReference type="Proteomes" id="UP001589833"/>
    </source>
</evidence>
<evidence type="ECO:0000256" key="9">
    <source>
        <dbReference type="RuleBase" id="RU363064"/>
    </source>
</evidence>
<evidence type="ECO:0000256" key="4">
    <source>
        <dbReference type="ARBA" id="ARBA00022475"/>
    </source>
</evidence>
<keyword evidence="5 9" id="KW-0812">Transmembrane</keyword>
<keyword evidence="7 9" id="KW-1133">Transmembrane helix</keyword>
<evidence type="ECO:0000256" key="7">
    <source>
        <dbReference type="ARBA" id="ARBA00022989"/>
    </source>
</evidence>
<dbReference type="Gene3D" id="1.20.1740.10">
    <property type="entry name" value="Amino acid/polyamine transporter I"/>
    <property type="match status" value="1"/>
</dbReference>
<evidence type="ECO:0000256" key="3">
    <source>
        <dbReference type="ARBA" id="ARBA00022448"/>
    </source>
</evidence>
<dbReference type="NCBIfam" id="TIGR00835">
    <property type="entry name" value="agcS"/>
    <property type="match status" value="1"/>
</dbReference>
<dbReference type="PRINTS" id="PR00175">
    <property type="entry name" value="NAALASMPORT"/>
</dbReference>
<comment type="caution">
    <text evidence="9">Lacks conserved residue(s) required for the propagation of feature annotation.</text>
</comment>
<evidence type="ECO:0000256" key="5">
    <source>
        <dbReference type="ARBA" id="ARBA00022692"/>
    </source>
</evidence>
<dbReference type="Proteomes" id="UP001589833">
    <property type="component" value="Unassembled WGS sequence"/>
</dbReference>
<evidence type="ECO:0000313" key="10">
    <source>
        <dbReference type="EMBL" id="MFC0558388.1"/>
    </source>
</evidence>
<sequence>MGVANIVGVPVAIAFGGPGAMFWMWLVALIGMATKYSEVVLGIKYRQVNEKGVYVGGPMYYIDKGLGWKWMAVLFSVTQLFVVFASTSVQSNSLASAIHGSFQVPNIITGVIVSALILVVMIGGIKSIGKFAEKCIPAMVVVYKVAALIVIFLHVEAVPSTFHLIFAHAFTPISAAGGFADAAIAAIIRWGVARGLYSNEAGMGSAAIAHSSAKNQHPVTQGFWGVFEVFIDTIVVCTVTAILILSTDVWLIVDASQANEMTTVVMAQVFGDSLAGSSSRSLCSSLPLPRF</sequence>
<protein>
    <submittedName>
        <fullName evidence="10">Alanine/glycine:cation symporter family protein</fullName>
    </submittedName>
</protein>
<evidence type="ECO:0000256" key="2">
    <source>
        <dbReference type="ARBA" id="ARBA00009261"/>
    </source>
</evidence>
<feature type="transmembrane region" description="Helical" evidence="9">
    <location>
        <begin position="6"/>
        <end position="28"/>
    </location>
</feature>
<evidence type="ECO:0000256" key="8">
    <source>
        <dbReference type="ARBA" id="ARBA00023136"/>
    </source>
</evidence>
<dbReference type="PROSITE" id="PS00873">
    <property type="entry name" value="NA_ALANINE_SYMP"/>
    <property type="match status" value="1"/>
</dbReference>
<comment type="caution">
    <text evidence="10">The sequence shown here is derived from an EMBL/GenBank/DDBJ whole genome shotgun (WGS) entry which is preliminary data.</text>
</comment>
<gene>
    <name evidence="10" type="ORF">ACFFH4_04915</name>
</gene>
<evidence type="ECO:0000256" key="1">
    <source>
        <dbReference type="ARBA" id="ARBA00004651"/>
    </source>
</evidence>
<proteinExistence type="inferred from homology"/>
<dbReference type="EMBL" id="JBHLTR010000004">
    <property type="protein sequence ID" value="MFC0558388.1"/>
    <property type="molecule type" value="Genomic_DNA"/>
</dbReference>